<comment type="caution">
    <text evidence="1">The sequence shown here is derived from an EMBL/GenBank/DDBJ whole genome shotgun (WGS) entry which is preliminary data.</text>
</comment>
<dbReference type="AlphaFoldDB" id="C0BAY0"/>
<dbReference type="Proteomes" id="UP000003793">
    <property type="component" value="Unassembled WGS sequence"/>
</dbReference>
<accession>C0BAY0</accession>
<reference evidence="1 2" key="2">
    <citation type="submission" date="2009-03" db="EMBL/GenBank/DDBJ databases">
        <title>Draft genome sequence of Coprococcus comes (ATCC 27758).</title>
        <authorList>
            <person name="Sudarsanam P."/>
            <person name="Ley R."/>
            <person name="Guruge J."/>
            <person name="Turnbaugh P.J."/>
            <person name="Mahowald M."/>
            <person name="Liep D."/>
            <person name="Gordon J."/>
        </authorList>
    </citation>
    <scope>NUCLEOTIDE SEQUENCE [LARGE SCALE GENOMIC DNA]</scope>
    <source>
        <strain evidence="1 2">ATCC 27758</strain>
    </source>
</reference>
<evidence type="ECO:0000313" key="1">
    <source>
        <dbReference type="EMBL" id="EEG89254.1"/>
    </source>
</evidence>
<protein>
    <submittedName>
        <fullName evidence="1">Uncharacterized protein</fullName>
    </submittedName>
</protein>
<sequence>MVQKLRNFVFIFKMLGSKGILTPLIPDCYVLCTLAILKNIGIRTDEKGEE</sequence>
<dbReference type="HOGENOM" id="CLU_3116772_0_0_9"/>
<reference evidence="1 2" key="1">
    <citation type="submission" date="2009-02" db="EMBL/GenBank/DDBJ databases">
        <authorList>
            <person name="Fulton L."/>
            <person name="Clifton S."/>
            <person name="Fulton B."/>
            <person name="Xu J."/>
            <person name="Minx P."/>
            <person name="Pepin K.H."/>
            <person name="Johnson M."/>
            <person name="Bhonagiri V."/>
            <person name="Nash W.E."/>
            <person name="Mardis E.R."/>
            <person name="Wilson R.K."/>
        </authorList>
    </citation>
    <scope>NUCLEOTIDE SEQUENCE [LARGE SCALE GENOMIC DNA]</scope>
    <source>
        <strain evidence="1 2">ATCC 27758</strain>
    </source>
</reference>
<organism evidence="1 2">
    <name type="scientific">Coprococcus comes ATCC 27758</name>
    <dbReference type="NCBI Taxonomy" id="470146"/>
    <lineage>
        <taxon>Bacteria</taxon>
        <taxon>Bacillati</taxon>
        <taxon>Bacillota</taxon>
        <taxon>Clostridia</taxon>
        <taxon>Lachnospirales</taxon>
        <taxon>Lachnospiraceae</taxon>
        <taxon>Coprococcus</taxon>
    </lineage>
</organism>
<name>C0BAY0_9FIRM</name>
<dbReference type="EMBL" id="ABVR01000041">
    <property type="protein sequence ID" value="EEG89254.1"/>
    <property type="molecule type" value="Genomic_DNA"/>
</dbReference>
<evidence type="ECO:0000313" key="2">
    <source>
        <dbReference type="Proteomes" id="UP000003793"/>
    </source>
</evidence>
<proteinExistence type="predicted"/>
<gene>
    <name evidence="1" type="ORF">COPCOM_02233</name>
</gene>